<name>K0T5U6_THAOC</name>
<dbReference type="SUPFAM" id="SSF46689">
    <property type="entry name" value="Homeodomain-like"/>
    <property type="match status" value="5"/>
</dbReference>
<evidence type="ECO:0000256" key="4">
    <source>
        <dbReference type="ARBA" id="ARBA00023155"/>
    </source>
</evidence>
<comment type="caution">
    <text evidence="13">The sequence shown here is derived from an EMBL/GenBank/DDBJ whole genome shotgun (WGS) entry which is preliminary data.</text>
</comment>
<feature type="region of interest" description="Disordered" evidence="8">
    <location>
        <begin position="868"/>
        <end position="931"/>
    </location>
</feature>
<feature type="compositionally biased region" description="Basic residues" evidence="8">
    <location>
        <begin position="882"/>
        <end position="893"/>
    </location>
</feature>
<dbReference type="CDD" id="cd00167">
    <property type="entry name" value="SANT"/>
    <property type="match status" value="2"/>
</dbReference>
<dbReference type="InterPro" id="IPR000637">
    <property type="entry name" value="HMGI/Y_DNA-bd_CS"/>
</dbReference>
<feature type="domain" description="Homeobox" evidence="9">
    <location>
        <begin position="1234"/>
        <end position="1290"/>
    </location>
</feature>
<dbReference type="InterPro" id="IPR017930">
    <property type="entry name" value="Myb_dom"/>
</dbReference>
<reference evidence="13 14" key="1">
    <citation type="journal article" date="2012" name="Genome Biol.">
        <title>Genome and low-iron response of an oceanic diatom adapted to chronic iron limitation.</title>
        <authorList>
            <person name="Lommer M."/>
            <person name="Specht M."/>
            <person name="Roy A.S."/>
            <person name="Kraemer L."/>
            <person name="Andreson R."/>
            <person name="Gutowska M.A."/>
            <person name="Wolf J."/>
            <person name="Bergner S.V."/>
            <person name="Schilhabel M.B."/>
            <person name="Klostermeier U.C."/>
            <person name="Beiko R.G."/>
            <person name="Rosenstiel P."/>
            <person name="Hippler M."/>
            <person name="Laroche J."/>
        </authorList>
    </citation>
    <scope>NUCLEOTIDE SEQUENCE [LARGE SCALE GENOMIC DNA]</scope>
    <source>
        <strain evidence="13 14">CCMP1005</strain>
    </source>
</reference>
<feature type="region of interest" description="Disordered" evidence="8">
    <location>
        <begin position="717"/>
        <end position="752"/>
    </location>
</feature>
<feature type="DNA-binding region" description="Homeobox" evidence="7">
    <location>
        <begin position="1348"/>
        <end position="1393"/>
    </location>
</feature>
<protein>
    <submittedName>
        <fullName evidence="13">Uncharacterized protein</fullName>
    </submittedName>
</protein>
<keyword evidence="4 7" id="KW-0371">Homeobox</keyword>
<keyword evidence="14" id="KW-1185">Reference proteome</keyword>
<dbReference type="EMBL" id="AGNL01015510">
    <property type="protein sequence ID" value="EJK65752.1"/>
    <property type="molecule type" value="Genomic_DNA"/>
</dbReference>
<evidence type="ECO:0000256" key="8">
    <source>
        <dbReference type="SAM" id="MobiDB-lite"/>
    </source>
</evidence>
<dbReference type="GO" id="GO:0042796">
    <property type="term" value="P:snRNA transcription by RNA polymerase III"/>
    <property type="evidence" value="ECO:0007669"/>
    <property type="project" value="TreeGrafter"/>
</dbReference>
<dbReference type="InterPro" id="IPR001471">
    <property type="entry name" value="AP2/ERF_dom"/>
</dbReference>
<keyword evidence="6 7" id="KW-0539">Nucleus</keyword>
<dbReference type="CDD" id="cd11660">
    <property type="entry name" value="SANT_TRF"/>
    <property type="match status" value="1"/>
</dbReference>
<feature type="compositionally biased region" description="Basic residues" evidence="8">
    <location>
        <begin position="1181"/>
        <end position="1193"/>
    </location>
</feature>
<dbReference type="InterPro" id="IPR016177">
    <property type="entry name" value="DNA-bd_dom_sf"/>
</dbReference>
<feature type="DNA-binding region" description="Homeobox" evidence="7">
    <location>
        <begin position="1236"/>
        <end position="1291"/>
    </location>
</feature>
<dbReference type="PROSITE" id="PS51032">
    <property type="entry name" value="AP2_ERF"/>
    <property type="match status" value="1"/>
</dbReference>
<feature type="compositionally biased region" description="Basic and acidic residues" evidence="8">
    <location>
        <begin position="175"/>
        <end position="192"/>
    </location>
</feature>
<evidence type="ECO:0000256" key="1">
    <source>
        <dbReference type="ARBA" id="ARBA00004123"/>
    </source>
</evidence>
<dbReference type="PANTHER" id="PTHR46621:SF1">
    <property type="entry name" value="SNRNA-ACTIVATING PROTEIN COMPLEX SUBUNIT 4"/>
    <property type="match status" value="1"/>
</dbReference>
<dbReference type="InterPro" id="IPR017956">
    <property type="entry name" value="AT_hook_DNA-bd_motif"/>
</dbReference>
<evidence type="ECO:0000256" key="3">
    <source>
        <dbReference type="ARBA" id="ARBA00023125"/>
    </source>
</evidence>
<dbReference type="Pfam" id="PF00249">
    <property type="entry name" value="Myb_DNA-binding"/>
    <property type="match status" value="2"/>
</dbReference>
<dbReference type="PROSITE" id="PS50071">
    <property type="entry name" value="HOMEOBOX_2"/>
    <property type="match status" value="2"/>
</dbReference>
<feature type="compositionally biased region" description="Polar residues" evidence="8">
    <location>
        <begin position="1"/>
        <end position="21"/>
    </location>
</feature>
<evidence type="ECO:0000313" key="13">
    <source>
        <dbReference type="EMBL" id="EJK65752.1"/>
    </source>
</evidence>
<dbReference type="GO" id="GO:0019185">
    <property type="term" value="C:snRNA-activating protein complex"/>
    <property type="evidence" value="ECO:0007669"/>
    <property type="project" value="TreeGrafter"/>
</dbReference>
<dbReference type="InterPro" id="IPR008422">
    <property type="entry name" value="KN_HD"/>
</dbReference>
<dbReference type="PROSITE" id="PS00354">
    <property type="entry name" value="HMGI_Y"/>
    <property type="match status" value="1"/>
</dbReference>
<feature type="compositionally biased region" description="Acidic residues" evidence="8">
    <location>
        <begin position="307"/>
        <end position="318"/>
    </location>
</feature>
<feature type="region of interest" description="Disordered" evidence="8">
    <location>
        <begin position="1005"/>
        <end position="1046"/>
    </location>
</feature>
<dbReference type="InterPro" id="IPR051575">
    <property type="entry name" value="Myb-like_DNA-bd"/>
</dbReference>
<feature type="domain" description="AP2/ERF" evidence="11">
    <location>
        <begin position="102"/>
        <end position="143"/>
    </location>
</feature>
<dbReference type="InterPro" id="IPR049227">
    <property type="entry name" value="DUF6824"/>
</dbReference>
<feature type="compositionally biased region" description="Basic residues" evidence="8">
    <location>
        <begin position="223"/>
        <end position="232"/>
    </location>
</feature>
<gene>
    <name evidence="13" type="ORF">THAOC_13359</name>
</gene>
<feature type="domain" description="Myb-like" evidence="10">
    <location>
        <begin position="445"/>
        <end position="488"/>
    </location>
</feature>
<dbReference type="SMART" id="SM00717">
    <property type="entry name" value="SANT"/>
    <property type="match status" value="3"/>
</dbReference>
<evidence type="ECO:0000256" key="2">
    <source>
        <dbReference type="ARBA" id="ARBA00023015"/>
    </source>
</evidence>
<dbReference type="InterPro" id="IPR001005">
    <property type="entry name" value="SANT/Myb"/>
</dbReference>
<feature type="compositionally biased region" description="Basic residues" evidence="8">
    <location>
        <begin position="202"/>
        <end position="212"/>
    </location>
</feature>
<dbReference type="InterPro" id="IPR036955">
    <property type="entry name" value="AP2/ERF_dom_sf"/>
</dbReference>
<keyword evidence="3 7" id="KW-0238">DNA-binding</keyword>
<feature type="domain" description="HTH myb-type" evidence="12">
    <location>
        <begin position="539"/>
        <end position="587"/>
    </location>
</feature>
<feature type="domain" description="Homeobox" evidence="9">
    <location>
        <begin position="1346"/>
        <end position="1392"/>
    </location>
</feature>
<evidence type="ECO:0000256" key="5">
    <source>
        <dbReference type="ARBA" id="ARBA00023163"/>
    </source>
</evidence>
<evidence type="ECO:0000259" key="12">
    <source>
        <dbReference type="PROSITE" id="PS51294"/>
    </source>
</evidence>
<dbReference type="SMART" id="SM00389">
    <property type="entry name" value="HOX"/>
    <property type="match status" value="2"/>
</dbReference>
<dbReference type="PROSITE" id="PS51294">
    <property type="entry name" value="HTH_MYB"/>
    <property type="match status" value="2"/>
</dbReference>
<evidence type="ECO:0000259" key="10">
    <source>
        <dbReference type="PROSITE" id="PS50090"/>
    </source>
</evidence>
<keyword evidence="5" id="KW-0804">Transcription</keyword>
<organism evidence="13 14">
    <name type="scientific">Thalassiosira oceanica</name>
    <name type="common">Marine diatom</name>
    <dbReference type="NCBI Taxonomy" id="159749"/>
    <lineage>
        <taxon>Eukaryota</taxon>
        <taxon>Sar</taxon>
        <taxon>Stramenopiles</taxon>
        <taxon>Ochrophyta</taxon>
        <taxon>Bacillariophyta</taxon>
        <taxon>Coscinodiscophyceae</taxon>
        <taxon>Thalassiosirophycidae</taxon>
        <taxon>Thalassiosirales</taxon>
        <taxon>Thalassiosiraceae</taxon>
        <taxon>Thalassiosira</taxon>
    </lineage>
</organism>
<dbReference type="InterPro" id="IPR009057">
    <property type="entry name" value="Homeodomain-like_sf"/>
</dbReference>
<dbReference type="SMART" id="SM00384">
    <property type="entry name" value="AT_hook"/>
    <property type="match status" value="4"/>
</dbReference>
<feature type="region of interest" description="Disordered" evidence="8">
    <location>
        <begin position="1297"/>
        <end position="1335"/>
    </location>
</feature>
<dbReference type="PROSITE" id="PS50090">
    <property type="entry name" value="MYB_LIKE"/>
    <property type="match status" value="1"/>
</dbReference>
<evidence type="ECO:0000259" key="9">
    <source>
        <dbReference type="PROSITE" id="PS50071"/>
    </source>
</evidence>
<proteinExistence type="predicted"/>
<dbReference type="Gene3D" id="1.10.10.60">
    <property type="entry name" value="Homeodomain-like"/>
    <property type="match status" value="4"/>
</dbReference>
<feature type="compositionally biased region" description="Polar residues" evidence="8">
    <location>
        <begin position="52"/>
        <end position="67"/>
    </location>
</feature>
<feature type="region of interest" description="Disordered" evidence="8">
    <location>
        <begin position="1"/>
        <end position="68"/>
    </location>
</feature>
<dbReference type="eggNOG" id="KOG0048">
    <property type="taxonomic scope" value="Eukaryota"/>
</dbReference>
<dbReference type="Proteomes" id="UP000266841">
    <property type="component" value="Unassembled WGS sequence"/>
</dbReference>
<dbReference type="SMART" id="SM00380">
    <property type="entry name" value="AP2"/>
    <property type="match status" value="1"/>
</dbReference>
<feature type="domain" description="HTH myb-type" evidence="12">
    <location>
        <begin position="443"/>
        <end position="492"/>
    </location>
</feature>
<feature type="compositionally biased region" description="Basic and acidic residues" evidence="8">
    <location>
        <begin position="1207"/>
        <end position="1217"/>
    </location>
</feature>
<dbReference type="PANTHER" id="PTHR46621">
    <property type="entry name" value="SNRNA-ACTIVATING PROTEIN COMPLEX SUBUNIT 4"/>
    <property type="match status" value="1"/>
</dbReference>
<feature type="compositionally biased region" description="Basic and acidic residues" evidence="8">
    <location>
        <begin position="900"/>
        <end position="922"/>
    </location>
</feature>
<evidence type="ECO:0000256" key="7">
    <source>
        <dbReference type="PROSITE-ProRule" id="PRU00108"/>
    </source>
</evidence>
<comment type="subcellular location">
    <subcellularLocation>
        <location evidence="1 7">Nucleus</location>
    </subcellularLocation>
</comment>
<feature type="region of interest" description="Disordered" evidence="8">
    <location>
        <begin position="1181"/>
        <end position="1229"/>
    </location>
</feature>
<feature type="compositionally biased region" description="Basic and acidic residues" evidence="8">
    <location>
        <begin position="1393"/>
        <end position="1410"/>
    </location>
</feature>
<dbReference type="Gene3D" id="3.30.730.10">
    <property type="entry name" value="AP2/ERF domain"/>
    <property type="match status" value="1"/>
</dbReference>
<dbReference type="Pfam" id="PF20710">
    <property type="entry name" value="DUF6824"/>
    <property type="match status" value="1"/>
</dbReference>
<dbReference type="CDD" id="cd00086">
    <property type="entry name" value="homeodomain"/>
    <property type="match status" value="2"/>
</dbReference>
<dbReference type="SUPFAM" id="SSF54171">
    <property type="entry name" value="DNA-binding domain"/>
    <property type="match status" value="1"/>
</dbReference>
<dbReference type="GO" id="GO:0042795">
    <property type="term" value="P:snRNA transcription by RNA polymerase II"/>
    <property type="evidence" value="ECO:0007669"/>
    <property type="project" value="TreeGrafter"/>
</dbReference>
<feature type="region of interest" description="Disordered" evidence="8">
    <location>
        <begin position="175"/>
        <end position="338"/>
    </location>
</feature>
<dbReference type="GO" id="GO:0003700">
    <property type="term" value="F:DNA-binding transcription factor activity"/>
    <property type="evidence" value="ECO:0007669"/>
    <property type="project" value="InterPro"/>
</dbReference>
<sequence>MDSSGDNYGISQQPVHSSVNDTGHKNQRPTAYSPGGADAIDGKRRGLRKRSPSSVDMNIPNHDSGTDTAAVVPACRSNLNDADAPAHFPNSHHRQIVDDEGEFRGVTMRPSGKWQVQIYYAGKSRYLGVYESKLEASLVYKNAIGVAAKSPLSSSAPNDKIKQVIQIMRQVSFNEDTHGEKYLPKDTERPTRQDTSAESNPKPKRGRGRPRKLSRDGGDVPKRGRGRPRKRKSTDDEETYTVNARRLESSDAAAEDGSRRSSRRKIIPSKLRETAYLESDGDDDDFSNWRENGRNSAGGSEYAHGDDFEDSGDISEYEVEPKDSYDDGSTDQGPRAAQTVQYWTDTEKAQFARAVTIEGWGRWKNVESYIPTRTNLQIRNYGNGMNSRAPQEVKRLKLAHKKYMKDATIVSGGTSQMIQAQSVSGSREISGAKLERGRRETYQHWTPEEDALLQRVVEEYGAKDWNGIASNLPGRKSKQCRDRWHKVVSNGQSSGDGEEDVAVVDHEAFVNGAISRFCGIRRTDDNLYESEITTTESLRRKFTQEEEIAFIRGLLKYGFGKWKKIYAEYPILHQIKFHALKDRVRSKRFIRLYQRAEADRSLLDRPDELCGADDLQNYNVNDDSETSCYSLGKYDLFSDAAWSYDEATRLLGKERVNFESREDFLRTRDEEMRIRGGKVSLRNALKSMSLALVVHSWAEDYDNNQEDMLRLEASLGFTSKSPRGRPRKNGTANKSGRAASSKRTAVATKPSSEKGEAYIKKLLSSFMGVRQFNKNFESHVVYNHNYCSLGRFELLCDAAWAYDEAVRCVKDASWDKFNFEDKEAFMRARQKEMGYSGSNVELRDTIDAIRKKFTFFNWPYETEITSSDFGPIASQAPQPAKPAKKRGRGRPRKVQAAEDSDPKKPKRRSDGPKKVRDEETKQAAEPGPTLGNVRCRRLIDSYRSCFAKGNTEERVRIALEIVTKWRSLDPPGRFLKKEKNTENELSDQLWYDVGDKLAQEIIRQNFAKNPSQSREKTSPGSEDADIATMAASTDGDDSESDDDSDDDEYYISRAVQLGFPTHMLVKKTPDEVRNLSEQHDTEMDALEVGYTSLFLSDKSVEEMRDLISIALSIHDESIEDTAPASLVENAAKLGIAPGALEFCTEDRARRLLSTQRLVSVGCMLAGDCAEEMAALQVHPKLPKAKRAKKKKRSTRNENVVAKYLEPSPREPKGRAELSKPSPDDPTQFQWPVITNVTDTARQALVDWFLENQSHPYPPRSEKDRLADAYGLTGSQIDSWFFRARRKLGVMEKRKTLLTSSADASRPATRPTSRRKSTNDVGENRNDSTGFKFPTMNEVPEEGLSHLRSWFLRNKHSPYPTQAQRDEFKAMLGCTAAQLDGWFCRARKYLARSESSRKRSSRDYADADSGNKRGRFAH</sequence>
<dbReference type="GO" id="GO:0001006">
    <property type="term" value="F:RNA polymerase III type 3 promoter sequence-specific DNA binding"/>
    <property type="evidence" value="ECO:0007669"/>
    <property type="project" value="TreeGrafter"/>
</dbReference>
<dbReference type="Pfam" id="PF05920">
    <property type="entry name" value="Homeobox_KN"/>
    <property type="match status" value="2"/>
</dbReference>
<dbReference type="GO" id="GO:0000978">
    <property type="term" value="F:RNA polymerase II cis-regulatory region sequence-specific DNA binding"/>
    <property type="evidence" value="ECO:0007669"/>
    <property type="project" value="TreeGrafter"/>
</dbReference>
<dbReference type="OrthoDB" id="2143914at2759"/>
<feature type="region of interest" description="Disordered" evidence="8">
    <location>
        <begin position="1391"/>
        <end position="1417"/>
    </location>
</feature>
<evidence type="ECO:0000313" key="14">
    <source>
        <dbReference type="Proteomes" id="UP000266841"/>
    </source>
</evidence>
<evidence type="ECO:0000256" key="6">
    <source>
        <dbReference type="ARBA" id="ARBA00023242"/>
    </source>
</evidence>
<accession>K0T5U6</accession>
<keyword evidence="2" id="KW-0805">Transcription regulation</keyword>
<evidence type="ECO:0000259" key="11">
    <source>
        <dbReference type="PROSITE" id="PS51032"/>
    </source>
</evidence>
<feature type="compositionally biased region" description="Acidic residues" evidence="8">
    <location>
        <begin position="1034"/>
        <end position="1046"/>
    </location>
</feature>
<feature type="compositionally biased region" description="Basic and acidic residues" evidence="8">
    <location>
        <begin position="213"/>
        <end position="222"/>
    </location>
</feature>
<dbReference type="InterPro" id="IPR001356">
    <property type="entry name" value="HD"/>
</dbReference>
<dbReference type="GO" id="GO:0005634">
    <property type="term" value="C:nucleus"/>
    <property type="evidence" value="ECO:0007669"/>
    <property type="project" value="UniProtKB-SubCell"/>
</dbReference>